<dbReference type="PROSITE" id="PS51257">
    <property type="entry name" value="PROKAR_LIPOPROTEIN"/>
    <property type="match status" value="1"/>
</dbReference>
<dbReference type="AlphaFoldDB" id="A0A1X7ART8"/>
<evidence type="ECO:0000313" key="2">
    <source>
        <dbReference type="Proteomes" id="UP000196573"/>
    </source>
</evidence>
<dbReference type="Proteomes" id="UP000196573">
    <property type="component" value="Unassembled WGS sequence"/>
</dbReference>
<dbReference type="OrthoDB" id="338827at2"/>
<name>A0A1X7ART8_9GAMM</name>
<dbReference type="EMBL" id="FWPT01000018">
    <property type="protein sequence ID" value="SMA50863.1"/>
    <property type="molecule type" value="Genomic_DNA"/>
</dbReference>
<keyword evidence="2" id="KW-1185">Reference proteome</keyword>
<gene>
    <name evidence="1" type="ORF">EHSB41UT_04681</name>
</gene>
<reference evidence="1 2" key="1">
    <citation type="submission" date="2017-03" db="EMBL/GenBank/DDBJ databases">
        <authorList>
            <person name="Afonso C.L."/>
            <person name="Miller P.J."/>
            <person name="Scott M.A."/>
            <person name="Spackman E."/>
            <person name="Goraichik I."/>
            <person name="Dimitrov K.M."/>
            <person name="Suarez D.L."/>
            <person name="Swayne D.E."/>
        </authorList>
    </citation>
    <scope>NUCLEOTIDE SEQUENCE [LARGE SCALE GENOMIC DNA]</scope>
    <source>
        <strain evidence="1">SB41UT1</strain>
    </source>
</reference>
<sequence>MLRSLRAALWSAVLAGAAFVLSGCSPSEPLLKTSGSDYPQTLSEWNVLLMDSGQLRLNDNVLPYDLNTPLFTDYASKLRTVWMPDGAVATPAADGERIDYPVGTILTKTFYYPRTENGVQATSGEAVLYTPGEGLPMDKVRLMETRVLVHQEQGWVALPYIWNDEQTHAVLDKAGDVERLNLVKTGGTEEFVYIVPDANQCAGCHADGKSRRAVQPLGPKLRHLNRDLIYKDGSFNQLEYWTERGLLSGIELQTVAQNALWPNAREGETLEHRARSYLDVNCGHCHNGSGPARNSGLWLTISTHSNKRLGFCKTPIAAGKGTGNRLVSIQPGKPQESILTYRLETTDPGEMMPELGRSLSHSEGVALVSEWIASLQGGCEEQLAVSVDG</sequence>
<protein>
    <recommendedName>
        <fullName evidence="3">Cytochrome c domain-containing protein</fullName>
    </recommendedName>
</protein>
<dbReference type="NCBIfam" id="TIGR03806">
    <property type="entry name" value="chp_HNE_0200"/>
    <property type="match status" value="1"/>
</dbReference>
<proteinExistence type="predicted"/>
<accession>A0A1X7ART8</accession>
<organism evidence="1 2">
    <name type="scientific">Parendozoicomonas haliclonae</name>
    <dbReference type="NCBI Taxonomy" id="1960125"/>
    <lineage>
        <taxon>Bacteria</taxon>
        <taxon>Pseudomonadati</taxon>
        <taxon>Pseudomonadota</taxon>
        <taxon>Gammaproteobacteria</taxon>
        <taxon>Oceanospirillales</taxon>
        <taxon>Endozoicomonadaceae</taxon>
        <taxon>Parendozoicomonas</taxon>
    </lineage>
</organism>
<dbReference type="InterPro" id="IPR022269">
    <property type="entry name" value="SO_2930-like_C"/>
</dbReference>
<evidence type="ECO:0008006" key="3">
    <source>
        <dbReference type="Google" id="ProtNLM"/>
    </source>
</evidence>
<evidence type="ECO:0000313" key="1">
    <source>
        <dbReference type="EMBL" id="SMA50863.1"/>
    </source>
</evidence>
<dbReference type="RefSeq" id="WP_087113304.1">
    <property type="nucleotide sequence ID" value="NZ_CBCSCN010000020.1"/>
</dbReference>